<evidence type="ECO:0000313" key="3">
    <source>
        <dbReference type="Proteomes" id="UP001451571"/>
    </source>
</evidence>
<name>A0ABZ3ETF0_9FIRM</name>
<dbReference type="InterPro" id="IPR050266">
    <property type="entry name" value="AB_hydrolase_sf"/>
</dbReference>
<sequence length="280" mass="31730">MGTIDKSDLYYEVYGEGLPLVMLHGWGVDRRILSHCIEPMLAGYPMPVQRIYIDLPGMGRSPAAPHIRTSDHVLDALAALLDELIPGQRFLLMGESYGGYLARGMVRQRASQIAGLILLCPLIIPGNRQGNVEPLRVMEKDEAFLSTLSAQDRASFEYLNVILTENVWNRFRDDILEALQHQNTHFLQSLDGAFSFDADELERPFAAPCLILTGRQDTEVGWRDQFRLMDIYPNATFAVLNRAGHNLQIEQPEQFLSILIHWLSDNMELFGEFPKDDTIV</sequence>
<dbReference type="PANTHER" id="PTHR43798">
    <property type="entry name" value="MONOACYLGLYCEROL LIPASE"/>
    <property type="match status" value="1"/>
</dbReference>
<dbReference type="Pfam" id="PF12697">
    <property type="entry name" value="Abhydrolase_6"/>
    <property type="match status" value="1"/>
</dbReference>
<keyword evidence="2" id="KW-0378">Hydrolase</keyword>
<evidence type="ECO:0000313" key="2">
    <source>
        <dbReference type="EMBL" id="XAH72967.1"/>
    </source>
</evidence>
<gene>
    <name evidence="2" type="ORF">V6984_15845</name>
</gene>
<reference evidence="2 3" key="1">
    <citation type="submission" date="2024-02" db="EMBL/GenBank/DDBJ databases">
        <title>Bacterial strain from lacustrine sediment.</title>
        <authorList>
            <person name="Petit C."/>
            <person name="Fadhlaoui K."/>
        </authorList>
    </citation>
    <scope>NUCLEOTIDE SEQUENCE [LARGE SCALE GENOMIC DNA]</scope>
    <source>
        <strain evidence="2 3">IPX-CK</strain>
    </source>
</reference>
<dbReference type="Proteomes" id="UP001451571">
    <property type="component" value="Chromosome"/>
</dbReference>
<proteinExistence type="predicted"/>
<keyword evidence="3" id="KW-1185">Reference proteome</keyword>
<dbReference type="InterPro" id="IPR000073">
    <property type="entry name" value="AB_hydrolase_1"/>
</dbReference>
<protein>
    <submittedName>
        <fullName evidence="2">Alpha/beta hydrolase</fullName>
    </submittedName>
</protein>
<dbReference type="RefSeq" id="WP_342756578.1">
    <property type="nucleotide sequence ID" value="NZ_CP146256.1"/>
</dbReference>
<dbReference type="EMBL" id="CP146256">
    <property type="protein sequence ID" value="XAH72967.1"/>
    <property type="molecule type" value="Genomic_DNA"/>
</dbReference>
<dbReference type="InterPro" id="IPR029058">
    <property type="entry name" value="AB_hydrolase_fold"/>
</dbReference>
<dbReference type="PANTHER" id="PTHR43798:SF6">
    <property type="entry name" value="HYDROLASE, PUTATIVE (AFU_ORTHOLOGUE AFUA_4G13070)-RELATED"/>
    <property type="match status" value="1"/>
</dbReference>
<evidence type="ECO:0000259" key="1">
    <source>
        <dbReference type="Pfam" id="PF12697"/>
    </source>
</evidence>
<accession>A0ABZ3ETF0</accession>
<feature type="domain" description="AB hydrolase-1" evidence="1">
    <location>
        <begin position="20"/>
        <end position="256"/>
    </location>
</feature>
<dbReference type="GO" id="GO:0016787">
    <property type="term" value="F:hydrolase activity"/>
    <property type="evidence" value="ECO:0007669"/>
    <property type="project" value="UniProtKB-KW"/>
</dbReference>
<organism evidence="2 3">
    <name type="scientific">Kineothrix sedimenti</name>
    <dbReference type="NCBI Taxonomy" id="3123317"/>
    <lineage>
        <taxon>Bacteria</taxon>
        <taxon>Bacillati</taxon>
        <taxon>Bacillota</taxon>
        <taxon>Clostridia</taxon>
        <taxon>Lachnospirales</taxon>
        <taxon>Lachnospiraceae</taxon>
        <taxon>Kineothrix</taxon>
    </lineage>
</organism>
<dbReference type="SUPFAM" id="SSF53474">
    <property type="entry name" value="alpha/beta-Hydrolases"/>
    <property type="match status" value="1"/>
</dbReference>
<dbReference type="Gene3D" id="3.40.50.1820">
    <property type="entry name" value="alpha/beta hydrolase"/>
    <property type="match status" value="1"/>
</dbReference>